<dbReference type="RefSeq" id="WP_107968151.1">
    <property type="nucleotide sequence ID" value="NZ_NWBU01000010.1"/>
</dbReference>
<feature type="transmembrane region" description="Helical" evidence="7">
    <location>
        <begin position="137"/>
        <end position="157"/>
    </location>
</feature>
<dbReference type="Proteomes" id="UP000244162">
    <property type="component" value="Unassembled WGS sequence"/>
</dbReference>
<name>A0A2T5FVJ5_9SPHN</name>
<dbReference type="GO" id="GO:0005886">
    <property type="term" value="C:plasma membrane"/>
    <property type="evidence" value="ECO:0007669"/>
    <property type="project" value="UniProtKB-SubCell"/>
</dbReference>
<keyword evidence="6 7" id="KW-0472">Membrane</keyword>
<comment type="subcellular location">
    <subcellularLocation>
        <location evidence="1 7">Cell membrane</location>
        <topology evidence="1 7">Multi-pass membrane protein</topology>
    </subcellularLocation>
</comment>
<evidence type="ECO:0000256" key="2">
    <source>
        <dbReference type="ARBA" id="ARBA00022448"/>
    </source>
</evidence>
<protein>
    <submittedName>
        <fullName evidence="9">Sugar ABC transporter permease</fullName>
    </submittedName>
</protein>
<evidence type="ECO:0000259" key="8">
    <source>
        <dbReference type="PROSITE" id="PS50928"/>
    </source>
</evidence>
<gene>
    <name evidence="9" type="ORF">CLG96_11495</name>
</gene>
<sequence length="329" mass="36500">MTYPILMHHLHNGSVQSGQPRRDSHVRSRMRSMLQDRNFVAIAMSCPALVYLALFLLFPLILVIYNSFYHYDLIDPGSRQFDGLDNYVRAIGSHRFWMAVGNSLLFTAVVVCVEFVLGFAVALFIDRLKRGREIVRTILLLPLMIAPIIAAVAWRYIYSSEFGILNWALYQIGLIDSPSALPWLSSPAFALPAAMIVDIWLTTPFIVLILLAGLQALPKSLSDAAKIDGTSLVREIFLIKLPLLRPVIAVALVMRLIDAARTFDAIWILTGGGPRFSSEVLSTQIYRTLARYADVGFSSAIAVLFTVGLMILALCVYLILRPSDAGGRA</sequence>
<evidence type="ECO:0000256" key="4">
    <source>
        <dbReference type="ARBA" id="ARBA00022692"/>
    </source>
</evidence>
<proteinExistence type="inferred from homology"/>
<keyword evidence="3" id="KW-1003">Cell membrane</keyword>
<dbReference type="AlphaFoldDB" id="A0A2T5FVJ5"/>
<comment type="caution">
    <text evidence="9">The sequence shown here is derived from an EMBL/GenBank/DDBJ whole genome shotgun (WGS) entry which is preliminary data.</text>
</comment>
<dbReference type="EMBL" id="NWBU01000010">
    <property type="protein sequence ID" value="PTQ09797.1"/>
    <property type="molecule type" value="Genomic_DNA"/>
</dbReference>
<keyword evidence="10" id="KW-1185">Reference proteome</keyword>
<feature type="transmembrane region" description="Helical" evidence="7">
    <location>
        <begin position="104"/>
        <end position="125"/>
    </location>
</feature>
<feature type="domain" description="ABC transmembrane type-1" evidence="8">
    <location>
        <begin position="100"/>
        <end position="316"/>
    </location>
</feature>
<keyword evidence="5 7" id="KW-1133">Transmembrane helix</keyword>
<dbReference type="SUPFAM" id="SSF161098">
    <property type="entry name" value="MetI-like"/>
    <property type="match status" value="1"/>
</dbReference>
<accession>A0A2T5FVJ5</accession>
<feature type="transmembrane region" description="Helical" evidence="7">
    <location>
        <begin position="297"/>
        <end position="320"/>
    </location>
</feature>
<dbReference type="PANTHER" id="PTHR43005">
    <property type="entry name" value="BLR7065 PROTEIN"/>
    <property type="match status" value="1"/>
</dbReference>
<dbReference type="CDD" id="cd06261">
    <property type="entry name" value="TM_PBP2"/>
    <property type="match status" value="1"/>
</dbReference>
<dbReference type="GO" id="GO:0055085">
    <property type="term" value="P:transmembrane transport"/>
    <property type="evidence" value="ECO:0007669"/>
    <property type="project" value="InterPro"/>
</dbReference>
<feature type="transmembrane region" description="Helical" evidence="7">
    <location>
        <begin position="39"/>
        <end position="65"/>
    </location>
</feature>
<dbReference type="PANTHER" id="PTHR43005:SF1">
    <property type="entry name" value="SPERMIDINE_PUTRESCINE TRANSPORT SYSTEM PERMEASE PROTEIN"/>
    <property type="match status" value="1"/>
</dbReference>
<dbReference type="InterPro" id="IPR000515">
    <property type="entry name" value="MetI-like"/>
</dbReference>
<feature type="transmembrane region" description="Helical" evidence="7">
    <location>
        <begin position="189"/>
        <end position="217"/>
    </location>
</feature>
<evidence type="ECO:0000256" key="1">
    <source>
        <dbReference type="ARBA" id="ARBA00004651"/>
    </source>
</evidence>
<evidence type="ECO:0000313" key="9">
    <source>
        <dbReference type="EMBL" id="PTQ09797.1"/>
    </source>
</evidence>
<evidence type="ECO:0000256" key="7">
    <source>
        <dbReference type="RuleBase" id="RU363032"/>
    </source>
</evidence>
<evidence type="ECO:0000313" key="10">
    <source>
        <dbReference type="Proteomes" id="UP000244162"/>
    </source>
</evidence>
<dbReference type="OrthoDB" id="9785347at2"/>
<keyword evidence="4 7" id="KW-0812">Transmembrane</keyword>
<dbReference type="Gene3D" id="1.10.3720.10">
    <property type="entry name" value="MetI-like"/>
    <property type="match status" value="1"/>
</dbReference>
<reference evidence="9 10" key="1">
    <citation type="submission" date="2017-09" db="EMBL/GenBank/DDBJ databases">
        <title>Sphingomonas panjinensis sp.nov., isolated from oil-contaminated soil.</title>
        <authorList>
            <person name="Wang L."/>
            <person name="Chen L."/>
        </authorList>
    </citation>
    <scope>NUCLEOTIDE SEQUENCE [LARGE SCALE GENOMIC DNA]</scope>
    <source>
        <strain evidence="9 10">FW-11</strain>
    </source>
</reference>
<comment type="similarity">
    <text evidence="7">Belongs to the binding-protein-dependent transport system permease family.</text>
</comment>
<feature type="transmembrane region" description="Helical" evidence="7">
    <location>
        <begin position="237"/>
        <end position="257"/>
    </location>
</feature>
<dbReference type="InterPro" id="IPR035906">
    <property type="entry name" value="MetI-like_sf"/>
</dbReference>
<keyword evidence="2 7" id="KW-0813">Transport</keyword>
<evidence type="ECO:0000256" key="5">
    <source>
        <dbReference type="ARBA" id="ARBA00022989"/>
    </source>
</evidence>
<dbReference type="PROSITE" id="PS50928">
    <property type="entry name" value="ABC_TM1"/>
    <property type="match status" value="1"/>
</dbReference>
<evidence type="ECO:0000256" key="3">
    <source>
        <dbReference type="ARBA" id="ARBA00022475"/>
    </source>
</evidence>
<organism evidence="9 10">
    <name type="scientific">Sphingomonas oleivorans</name>
    <dbReference type="NCBI Taxonomy" id="1735121"/>
    <lineage>
        <taxon>Bacteria</taxon>
        <taxon>Pseudomonadati</taxon>
        <taxon>Pseudomonadota</taxon>
        <taxon>Alphaproteobacteria</taxon>
        <taxon>Sphingomonadales</taxon>
        <taxon>Sphingomonadaceae</taxon>
        <taxon>Sphingomonas</taxon>
    </lineage>
</organism>
<dbReference type="Pfam" id="PF00528">
    <property type="entry name" value="BPD_transp_1"/>
    <property type="match status" value="1"/>
</dbReference>
<evidence type="ECO:0000256" key="6">
    <source>
        <dbReference type="ARBA" id="ARBA00023136"/>
    </source>
</evidence>